<dbReference type="InterPro" id="IPR050272">
    <property type="entry name" value="Isochorismatase-like_hydrls"/>
</dbReference>
<dbReference type="InterPro" id="IPR036380">
    <property type="entry name" value="Isochorismatase-like_sf"/>
</dbReference>
<feature type="signal peptide" evidence="1">
    <location>
        <begin position="1"/>
        <end position="23"/>
    </location>
</feature>
<dbReference type="RefSeq" id="WP_077027053.1">
    <property type="nucleotide sequence ID" value="NZ_CP017641.1"/>
</dbReference>
<protein>
    <submittedName>
        <fullName evidence="3">Isochorismatase family protein</fullName>
    </submittedName>
</protein>
<dbReference type="AlphaFoldDB" id="A0A1P8WPG7"/>
<dbReference type="InterPro" id="IPR029062">
    <property type="entry name" value="Class_I_gatase-like"/>
</dbReference>
<dbReference type="SUPFAM" id="SSF52317">
    <property type="entry name" value="Class I glutamine amidotransferase-like"/>
    <property type="match status" value="1"/>
</dbReference>
<accession>A0A1P8WPG7</accession>
<dbReference type="STRING" id="1891926.Fuma_05627"/>
<dbReference type="PANTHER" id="PTHR43540:SF6">
    <property type="entry name" value="ISOCHORISMATASE-LIKE DOMAIN-CONTAINING PROTEIN"/>
    <property type="match status" value="1"/>
</dbReference>
<evidence type="ECO:0000256" key="1">
    <source>
        <dbReference type="SAM" id="SignalP"/>
    </source>
</evidence>
<dbReference type="Gene3D" id="3.40.50.850">
    <property type="entry name" value="Isochorismatase-like"/>
    <property type="match status" value="1"/>
</dbReference>
<dbReference type="Proteomes" id="UP000187735">
    <property type="component" value="Chromosome"/>
</dbReference>
<feature type="domain" description="ThuA-like" evidence="2">
    <location>
        <begin position="300"/>
        <end position="506"/>
    </location>
</feature>
<feature type="chain" id="PRO_5012569042" evidence="1">
    <location>
        <begin position="24"/>
        <end position="515"/>
    </location>
</feature>
<name>A0A1P8WPG7_9PLAN</name>
<dbReference type="Gene3D" id="3.40.50.880">
    <property type="match status" value="1"/>
</dbReference>
<dbReference type="InterPro" id="IPR029010">
    <property type="entry name" value="ThuA-like"/>
</dbReference>
<sequence precursor="true">MPARVLILFSIACCCLLSQQAHSADLSLNTRSRTETADETGRFHSLTKPTTWQAEQTAIVVCDMWDKHWCPTATERVGQMVPRMNEVITAARQKGVLIIHCPSNTLDFYKDTPQRKLAMAAPKVDTKIPLQGWCHLDKSIEGAALPIDDSDGGCDCEEPFTKNYRAWTRQHPGITIAYNDAITDSAEAFYLMKQRGITNVIVMGVHTNMCVLGRPFSIRQMVQQGQNVVLMRDMTDTMYNPKMAPFVSHFTGTDLVVNHIEQYWCPTILSTDIIGGEEFRFPADKRKHLVVLCAEQEYRTNESLPKFAKEQLGHDFRVTFVWDDANDRSNLPGIEAVADADVLLVSVRRRTLPASQLKFVKDFVAAGKPVVGIRTASHAFCLRGKEPEAGLENWTDFDKDVFGGNYTNHHGNGPKTTIAVPPDLPQPFANALKGIAVGKLVGNGSLYRVSPLAETTSPVLIGSIPNADAEPIAWFNKRADGGTSFYTSLGHIDDFANPEFQKLMTQVLRSISQAN</sequence>
<organism evidence="3 4">
    <name type="scientific">Fuerstiella marisgermanici</name>
    <dbReference type="NCBI Taxonomy" id="1891926"/>
    <lineage>
        <taxon>Bacteria</taxon>
        <taxon>Pseudomonadati</taxon>
        <taxon>Planctomycetota</taxon>
        <taxon>Planctomycetia</taxon>
        <taxon>Planctomycetales</taxon>
        <taxon>Planctomycetaceae</taxon>
        <taxon>Fuerstiella</taxon>
    </lineage>
</organism>
<dbReference type="Pfam" id="PF06283">
    <property type="entry name" value="ThuA"/>
    <property type="match status" value="1"/>
</dbReference>
<evidence type="ECO:0000259" key="2">
    <source>
        <dbReference type="Pfam" id="PF06283"/>
    </source>
</evidence>
<keyword evidence="1" id="KW-0732">Signal</keyword>
<gene>
    <name evidence="3" type="ORF">Fuma_05627</name>
</gene>
<dbReference type="PANTHER" id="PTHR43540">
    <property type="entry name" value="PEROXYUREIDOACRYLATE/UREIDOACRYLATE AMIDOHYDROLASE-RELATED"/>
    <property type="match status" value="1"/>
</dbReference>
<dbReference type="OrthoDB" id="272395at2"/>
<evidence type="ECO:0000313" key="3">
    <source>
        <dbReference type="EMBL" id="APZ95964.1"/>
    </source>
</evidence>
<proteinExistence type="predicted"/>
<dbReference type="SUPFAM" id="SSF52499">
    <property type="entry name" value="Isochorismatase-like hydrolases"/>
    <property type="match status" value="1"/>
</dbReference>
<reference evidence="3 4" key="1">
    <citation type="journal article" date="2016" name="Front. Microbiol.">
        <title>Fuerstia marisgermanicae gen. nov., sp. nov., an Unusual Member of the Phylum Planctomycetes from the German Wadden Sea.</title>
        <authorList>
            <person name="Kohn T."/>
            <person name="Heuer A."/>
            <person name="Jogler M."/>
            <person name="Vollmers J."/>
            <person name="Boedeker C."/>
            <person name="Bunk B."/>
            <person name="Rast P."/>
            <person name="Borchert D."/>
            <person name="Glockner I."/>
            <person name="Freese H.M."/>
            <person name="Klenk H.P."/>
            <person name="Overmann J."/>
            <person name="Kaster A.K."/>
            <person name="Rohde M."/>
            <person name="Wiegand S."/>
            <person name="Jogler C."/>
        </authorList>
    </citation>
    <scope>NUCLEOTIDE SEQUENCE [LARGE SCALE GENOMIC DNA]</scope>
    <source>
        <strain evidence="3 4">NH11</strain>
    </source>
</reference>
<evidence type="ECO:0000313" key="4">
    <source>
        <dbReference type="Proteomes" id="UP000187735"/>
    </source>
</evidence>
<dbReference type="KEGG" id="fmr:Fuma_05627"/>
<dbReference type="CDD" id="cd03128">
    <property type="entry name" value="GAT_1"/>
    <property type="match status" value="1"/>
</dbReference>
<dbReference type="EMBL" id="CP017641">
    <property type="protein sequence ID" value="APZ95964.1"/>
    <property type="molecule type" value="Genomic_DNA"/>
</dbReference>
<keyword evidence="4" id="KW-1185">Reference proteome</keyword>